<keyword evidence="7" id="KW-1185">Reference proteome</keyword>
<evidence type="ECO:0008006" key="8">
    <source>
        <dbReference type="Google" id="ProtNLM"/>
    </source>
</evidence>
<keyword evidence="2" id="KW-1277">Toxin-antitoxin system</keyword>
<sequence>MVRTTERAILVIAEAVKALPPALTDRHPEIEWHAIRGMANILRHEYQRVETRVLWRVVTEELPRLAPVIDAMMSELGDASE</sequence>
<protein>
    <recommendedName>
        <fullName evidence="8">DUF86 domain-containing protein</fullName>
    </recommendedName>
</protein>
<evidence type="ECO:0000313" key="6">
    <source>
        <dbReference type="EMBL" id="RAI35165.1"/>
    </source>
</evidence>
<dbReference type="GO" id="GO:0004540">
    <property type="term" value="F:RNA nuclease activity"/>
    <property type="evidence" value="ECO:0007669"/>
    <property type="project" value="InterPro"/>
</dbReference>
<dbReference type="PANTHER" id="PTHR34139">
    <property type="entry name" value="UPF0331 PROTEIN MJ0127"/>
    <property type="match status" value="1"/>
</dbReference>
<keyword evidence="1" id="KW-0597">Phosphoprotein</keyword>
<gene>
    <name evidence="6" type="ORF">CH338_19705</name>
</gene>
<evidence type="ECO:0000313" key="7">
    <source>
        <dbReference type="Proteomes" id="UP000248863"/>
    </source>
</evidence>
<evidence type="ECO:0000256" key="3">
    <source>
        <dbReference type="ARBA" id="ARBA00022722"/>
    </source>
</evidence>
<keyword evidence="5" id="KW-0378">Hydrolase</keyword>
<dbReference type="Proteomes" id="UP000248863">
    <property type="component" value="Unassembled WGS sequence"/>
</dbReference>
<keyword evidence="3" id="KW-0540">Nuclease</keyword>
<dbReference type="RefSeq" id="WP_111358824.1">
    <property type="nucleotide sequence ID" value="NZ_NHSK01000060.1"/>
</dbReference>
<dbReference type="GO" id="GO:0016787">
    <property type="term" value="F:hydrolase activity"/>
    <property type="evidence" value="ECO:0007669"/>
    <property type="project" value="UniProtKB-KW"/>
</dbReference>
<name>A0A327KBZ7_9BRAD</name>
<dbReference type="InterPro" id="IPR051813">
    <property type="entry name" value="HepT_RNase_toxin"/>
</dbReference>
<evidence type="ECO:0000256" key="1">
    <source>
        <dbReference type="ARBA" id="ARBA00022553"/>
    </source>
</evidence>
<dbReference type="EMBL" id="NPEU01000273">
    <property type="protein sequence ID" value="RAI35165.1"/>
    <property type="molecule type" value="Genomic_DNA"/>
</dbReference>
<dbReference type="AlphaFoldDB" id="A0A327KBZ7"/>
<keyword evidence="4" id="KW-0547">Nucleotide-binding</keyword>
<accession>A0A327KBZ7</accession>
<proteinExistence type="predicted"/>
<evidence type="ECO:0000256" key="4">
    <source>
        <dbReference type="ARBA" id="ARBA00022741"/>
    </source>
</evidence>
<evidence type="ECO:0000256" key="2">
    <source>
        <dbReference type="ARBA" id="ARBA00022649"/>
    </source>
</evidence>
<dbReference type="GO" id="GO:0000166">
    <property type="term" value="F:nucleotide binding"/>
    <property type="evidence" value="ECO:0007669"/>
    <property type="project" value="UniProtKB-KW"/>
</dbReference>
<dbReference type="InterPro" id="IPR008201">
    <property type="entry name" value="HepT-like"/>
</dbReference>
<dbReference type="PANTHER" id="PTHR34139:SF1">
    <property type="entry name" value="RNASE MJ1380-RELATED"/>
    <property type="match status" value="1"/>
</dbReference>
<reference evidence="6 7" key="1">
    <citation type="submission" date="2017-07" db="EMBL/GenBank/DDBJ databases">
        <title>Draft Genome Sequences of Select Purple Nonsulfur Bacteria.</title>
        <authorList>
            <person name="Lasarre B."/>
            <person name="Mckinlay J.B."/>
        </authorList>
    </citation>
    <scope>NUCLEOTIDE SEQUENCE [LARGE SCALE GENOMIC DNA]</scope>
    <source>
        <strain evidence="6 7">DSM 11907</strain>
    </source>
</reference>
<organism evidence="6 7">
    <name type="scientific">Rhodoplanes elegans</name>
    <dbReference type="NCBI Taxonomy" id="29408"/>
    <lineage>
        <taxon>Bacteria</taxon>
        <taxon>Pseudomonadati</taxon>
        <taxon>Pseudomonadota</taxon>
        <taxon>Alphaproteobacteria</taxon>
        <taxon>Hyphomicrobiales</taxon>
        <taxon>Nitrobacteraceae</taxon>
        <taxon>Rhodoplanes</taxon>
    </lineage>
</organism>
<dbReference type="Pfam" id="PF01934">
    <property type="entry name" value="HepT-like"/>
    <property type="match status" value="1"/>
</dbReference>
<dbReference type="GO" id="GO:0110001">
    <property type="term" value="C:toxin-antitoxin complex"/>
    <property type="evidence" value="ECO:0007669"/>
    <property type="project" value="InterPro"/>
</dbReference>
<comment type="caution">
    <text evidence="6">The sequence shown here is derived from an EMBL/GenBank/DDBJ whole genome shotgun (WGS) entry which is preliminary data.</text>
</comment>
<evidence type="ECO:0000256" key="5">
    <source>
        <dbReference type="ARBA" id="ARBA00022801"/>
    </source>
</evidence>
<dbReference type="OrthoDB" id="4829434at2"/>